<dbReference type="PROSITE" id="PS50157">
    <property type="entry name" value="ZINC_FINGER_C2H2_2"/>
    <property type="match status" value="1"/>
</dbReference>
<dbReference type="PROSITE" id="PS00028">
    <property type="entry name" value="ZINC_FINGER_C2H2_1"/>
    <property type="match status" value="1"/>
</dbReference>
<dbReference type="VEuPathDB" id="FungiDB:ASPZODRAFT_130807"/>
<sequence>MASNPIYCPPMQPSYSTGSEGSLQFSFSYPDVYASSLGESDMPSPQSSPHQSSMLAPSSPFDQAESYYFDLTTASLGLPPQSPASLESQMSLPYDTQARWPQGWEADLLLLPSSSSPSSVSYLAEAADLPPGPSSSKPPKPYTCTTCGRSFTRSADQKRHQSSVHYPVYQDCPIEDCPRKGINGFPRRDHLMEHIRSFHNIDVPKRVASKRVTK</sequence>
<dbReference type="FunFam" id="3.30.160.60:FF:000100">
    <property type="entry name" value="Zinc finger 45-like"/>
    <property type="match status" value="1"/>
</dbReference>
<dbReference type="Pfam" id="PF00096">
    <property type="entry name" value="zf-C2H2"/>
    <property type="match status" value="1"/>
</dbReference>
<organism evidence="8 9">
    <name type="scientific">Penicilliopsis zonata CBS 506.65</name>
    <dbReference type="NCBI Taxonomy" id="1073090"/>
    <lineage>
        <taxon>Eukaryota</taxon>
        <taxon>Fungi</taxon>
        <taxon>Dikarya</taxon>
        <taxon>Ascomycota</taxon>
        <taxon>Pezizomycotina</taxon>
        <taxon>Eurotiomycetes</taxon>
        <taxon>Eurotiomycetidae</taxon>
        <taxon>Eurotiales</taxon>
        <taxon>Aspergillaceae</taxon>
        <taxon>Penicilliopsis</taxon>
    </lineage>
</organism>
<evidence type="ECO:0000259" key="7">
    <source>
        <dbReference type="PROSITE" id="PS50157"/>
    </source>
</evidence>
<evidence type="ECO:0000313" key="9">
    <source>
        <dbReference type="Proteomes" id="UP000184188"/>
    </source>
</evidence>
<dbReference type="Gene3D" id="3.30.160.60">
    <property type="entry name" value="Classic Zinc Finger"/>
    <property type="match status" value="1"/>
</dbReference>
<dbReference type="InterPro" id="IPR036236">
    <property type="entry name" value="Znf_C2H2_sf"/>
</dbReference>
<name>A0A1L9SN95_9EURO</name>
<keyword evidence="2" id="KW-0677">Repeat</keyword>
<dbReference type="InterPro" id="IPR013087">
    <property type="entry name" value="Znf_C2H2_type"/>
</dbReference>
<feature type="region of interest" description="Disordered" evidence="6">
    <location>
        <begin position="36"/>
        <end position="59"/>
    </location>
</feature>
<evidence type="ECO:0000256" key="5">
    <source>
        <dbReference type="PROSITE-ProRule" id="PRU00042"/>
    </source>
</evidence>
<dbReference type="STRING" id="1073090.A0A1L9SN95"/>
<keyword evidence="1" id="KW-0479">Metal-binding</keyword>
<evidence type="ECO:0000256" key="1">
    <source>
        <dbReference type="ARBA" id="ARBA00022723"/>
    </source>
</evidence>
<reference evidence="9" key="1">
    <citation type="journal article" date="2017" name="Genome Biol.">
        <title>Comparative genomics reveals high biological diversity and specific adaptations in the industrially and medically important fungal genus Aspergillus.</title>
        <authorList>
            <person name="de Vries R.P."/>
            <person name="Riley R."/>
            <person name="Wiebenga A."/>
            <person name="Aguilar-Osorio G."/>
            <person name="Amillis S."/>
            <person name="Uchima C.A."/>
            <person name="Anderluh G."/>
            <person name="Asadollahi M."/>
            <person name="Askin M."/>
            <person name="Barry K."/>
            <person name="Battaglia E."/>
            <person name="Bayram O."/>
            <person name="Benocci T."/>
            <person name="Braus-Stromeyer S.A."/>
            <person name="Caldana C."/>
            <person name="Canovas D."/>
            <person name="Cerqueira G.C."/>
            <person name="Chen F."/>
            <person name="Chen W."/>
            <person name="Choi C."/>
            <person name="Clum A."/>
            <person name="Dos Santos R.A."/>
            <person name="Damasio A.R."/>
            <person name="Diallinas G."/>
            <person name="Emri T."/>
            <person name="Fekete E."/>
            <person name="Flipphi M."/>
            <person name="Freyberg S."/>
            <person name="Gallo A."/>
            <person name="Gournas C."/>
            <person name="Habgood R."/>
            <person name="Hainaut M."/>
            <person name="Harispe M.L."/>
            <person name="Henrissat B."/>
            <person name="Hilden K.S."/>
            <person name="Hope R."/>
            <person name="Hossain A."/>
            <person name="Karabika E."/>
            <person name="Karaffa L."/>
            <person name="Karanyi Z."/>
            <person name="Krasevec N."/>
            <person name="Kuo A."/>
            <person name="Kusch H."/>
            <person name="LaButti K."/>
            <person name="Lagendijk E.L."/>
            <person name="Lapidus A."/>
            <person name="Levasseur A."/>
            <person name="Lindquist E."/>
            <person name="Lipzen A."/>
            <person name="Logrieco A.F."/>
            <person name="MacCabe A."/>
            <person name="Maekelae M.R."/>
            <person name="Malavazi I."/>
            <person name="Melin P."/>
            <person name="Meyer V."/>
            <person name="Mielnichuk N."/>
            <person name="Miskei M."/>
            <person name="Molnar A.P."/>
            <person name="Mule G."/>
            <person name="Ngan C.Y."/>
            <person name="Orejas M."/>
            <person name="Orosz E."/>
            <person name="Ouedraogo J.P."/>
            <person name="Overkamp K.M."/>
            <person name="Park H.-S."/>
            <person name="Perrone G."/>
            <person name="Piumi F."/>
            <person name="Punt P.J."/>
            <person name="Ram A.F."/>
            <person name="Ramon A."/>
            <person name="Rauscher S."/>
            <person name="Record E."/>
            <person name="Riano-Pachon D.M."/>
            <person name="Robert V."/>
            <person name="Roehrig J."/>
            <person name="Ruller R."/>
            <person name="Salamov A."/>
            <person name="Salih N.S."/>
            <person name="Samson R.A."/>
            <person name="Sandor E."/>
            <person name="Sanguinetti M."/>
            <person name="Schuetze T."/>
            <person name="Sepcic K."/>
            <person name="Shelest E."/>
            <person name="Sherlock G."/>
            <person name="Sophianopoulou V."/>
            <person name="Squina F.M."/>
            <person name="Sun H."/>
            <person name="Susca A."/>
            <person name="Todd R.B."/>
            <person name="Tsang A."/>
            <person name="Unkles S.E."/>
            <person name="van de Wiele N."/>
            <person name="van Rossen-Uffink D."/>
            <person name="Oliveira J.V."/>
            <person name="Vesth T.C."/>
            <person name="Visser J."/>
            <person name="Yu J.-H."/>
            <person name="Zhou M."/>
            <person name="Andersen M.R."/>
            <person name="Archer D.B."/>
            <person name="Baker S.E."/>
            <person name="Benoit I."/>
            <person name="Brakhage A.A."/>
            <person name="Braus G.H."/>
            <person name="Fischer R."/>
            <person name="Frisvad J.C."/>
            <person name="Goldman G.H."/>
            <person name="Houbraken J."/>
            <person name="Oakley B."/>
            <person name="Pocsi I."/>
            <person name="Scazzocchio C."/>
            <person name="Seiboth B."/>
            <person name="vanKuyk P.A."/>
            <person name="Wortman J."/>
            <person name="Dyer P.S."/>
            <person name="Grigoriev I.V."/>
        </authorList>
    </citation>
    <scope>NUCLEOTIDE SEQUENCE [LARGE SCALE GENOMIC DNA]</scope>
    <source>
        <strain evidence="9">CBS 506.65</strain>
    </source>
</reference>
<evidence type="ECO:0000256" key="6">
    <source>
        <dbReference type="SAM" id="MobiDB-lite"/>
    </source>
</evidence>
<keyword evidence="4" id="KW-0862">Zinc</keyword>
<dbReference type="GeneID" id="34609063"/>
<dbReference type="SUPFAM" id="SSF57667">
    <property type="entry name" value="beta-beta-alpha zinc fingers"/>
    <property type="match status" value="1"/>
</dbReference>
<keyword evidence="3 5" id="KW-0863">Zinc-finger</keyword>
<gene>
    <name evidence="8" type="ORF">ASPZODRAFT_130807</name>
</gene>
<protein>
    <recommendedName>
        <fullName evidence="7">C2H2-type domain-containing protein</fullName>
    </recommendedName>
</protein>
<feature type="compositionally biased region" description="Low complexity" evidence="6">
    <location>
        <begin position="43"/>
        <end position="53"/>
    </location>
</feature>
<keyword evidence="9" id="KW-1185">Reference proteome</keyword>
<dbReference type="GO" id="GO:0008270">
    <property type="term" value="F:zinc ion binding"/>
    <property type="evidence" value="ECO:0007669"/>
    <property type="project" value="UniProtKB-KW"/>
</dbReference>
<feature type="region of interest" description="Disordered" evidence="6">
    <location>
        <begin position="1"/>
        <end position="20"/>
    </location>
</feature>
<feature type="domain" description="C2H2-type" evidence="7">
    <location>
        <begin position="142"/>
        <end position="165"/>
    </location>
</feature>
<dbReference type="SMART" id="SM00355">
    <property type="entry name" value="ZnF_C2H2"/>
    <property type="match status" value="2"/>
</dbReference>
<dbReference type="EMBL" id="KV878339">
    <property type="protein sequence ID" value="OJJ48695.1"/>
    <property type="molecule type" value="Genomic_DNA"/>
</dbReference>
<proteinExistence type="predicted"/>
<dbReference type="RefSeq" id="XP_022583205.1">
    <property type="nucleotide sequence ID" value="XM_022722598.1"/>
</dbReference>
<evidence type="ECO:0000256" key="2">
    <source>
        <dbReference type="ARBA" id="ARBA00022737"/>
    </source>
</evidence>
<accession>A0A1L9SN95</accession>
<dbReference type="Proteomes" id="UP000184188">
    <property type="component" value="Unassembled WGS sequence"/>
</dbReference>
<evidence type="ECO:0000256" key="4">
    <source>
        <dbReference type="ARBA" id="ARBA00022833"/>
    </source>
</evidence>
<evidence type="ECO:0000256" key="3">
    <source>
        <dbReference type="ARBA" id="ARBA00022771"/>
    </source>
</evidence>
<dbReference type="AlphaFoldDB" id="A0A1L9SN95"/>
<evidence type="ECO:0000313" key="8">
    <source>
        <dbReference type="EMBL" id="OJJ48695.1"/>
    </source>
</evidence>
<dbReference type="OrthoDB" id="2687452at2759"/>